<evidence type="ECO:0000313" key="1">
    <source>
        <dbReference type="EMBL" id="OCX12760.1"/>
    </source>
</evidence>
<accession>A0A1C2DDD2</accession>
<keyword evidence="2" id="KW-1185">Reference proteome</keyword>
<protein>
    <submittedName>
        <fullName evidence="1">Uncharacterized protein</fullName>
    </submittedName>
</protein>
<dbReference type="EMBL" id="MDEO01000036">
    <property type="protein sequence ID" value="OCX12760.1"/>
    <property type="molecule type" value="Genomic_DNA"/>
</dbReference>
<dbReference type="OrthoDB" id="8086237at2"/>
<dbReference type="RefSeq" id="WP_024924164.1">
    <property type="nucleotide sequence ID" value="NZ_MDEO01000036.1"/>
</dbReference>
<name>A0A1C2DDD2_9HYPH</name>
<evidence type="ECO:0000313" key="2">
    <source>
        <dbReference type="Proteomes" id="UP000094412"/>
    </source>
</evidence>
<dbReference type="STRING" id="1566387.QV13_24520"/>
<organism evidence="1 2">
    <name type="scientific">Mesorhizobium hungaricum</name>
    <dbReference type="NCBI Taxonomy" id="1566387"/>
    <lineage>
        <taxon>Bacteria</taxon>
        <taxon>Pseudomonadati</taxon>
        <taxon>Pseudomonadota</taxon>
        <taxon>Alphaproteobacteria</taxon>
        <taxon>Hyphomicrobiales</taxon>
        <taxon>Phyllobacteriaceae</taxon>
        <taxon>Mesorhizobium</taxon>
    </lineage>
</organism>
<sequence length="81" mass="9147">MTSLAEISKKEAYSQLLAICERQGAELNRFLSEVEGRIADDDFAKLREMVANLMGNGHYDTFVAISQELPELKPTWIVSTR</sequence>
<dbReference type="Proteomes" id="UP000094412">
    <property type="component" value="Unassembled WGS sequence"/>
</dbReference>
<comment type="caution">
    <text evidence="1">The sequence shown here is derived from an EMBL/GenBank/DDBJ whole genome shotgun (WGS) entry which is preliminary data.</text>
</comment>
<gene>
    <name evidence="1" type="ORF">QV13_24520</name>
</gene>
<dbReference type="AlphaFoldDB" id="A0A1C2DDD2"/>
<proteinExistence type="predicted"/>
<reference evidence="1 2" key="1">
    <citation type="submission" date="2016-08" db="EMBL/GenBank/DDBJ databases">
        <title>Whole genome sequence of Mesorhizobium sp. strain UASWS1009 isolated from industrial sewage.</title>
        <authorList>
            <person name="Crovadore J."/>
            <person name="Calmin G."/>
            <person name="Chablais R."/>
            <person name="Cochard B."/>
            <person name="Lefort F."/>
        </authorList>
    </citation>
    <scope>NUCLEOTIDE SEQUENCE [LARGE SCALE GENOMIC DNA]</scope>
    <source>
        <strain evidence="1 2">UASWS1009</strain>
    </source>
</reference>